<evidence type="ECO:0000313" key="2">
    <source>
        <dbReference type="Proteomes" id="UP001172702"/>
    </source>
</evidence>
<organism evidence="1 2">
    <name type="scientific">Dietzia maris</name>
    <dbReference type="NCBI Taxonomy" id="37915"/>
    <lineage>
        <taxon>Bacteria</taxon>
        <taxon>Bacillati</taxon>
        <taxon>Actinomycetota</taxon>
        <taxon>Actinomycetes</taxon>
        <taxon>Mycobacteriales</taxon>
        <taxon>Dietziaceae</taxon>
        <taxon>Dietzia</taxon>
    </lineage>
</organism>
<reference evidence="1 2" key="1">
    <citation type="submission" date="2023-07" db="EMBL/GenBank/DDBJ databases">
        <title>Strategy for survival of the halotoleranting strain Dietzia MX2 from the Yakshinskoe mineral salts deposit.</title>
        <authorList>
            <person name="Kharitonova M.A."/>
            <person name="Kupriyanova-Ashina F.G."/>
            <person name="Shakirov T.R."/>
            <person name="Vafina M.S."/>
            <person name="Ilinskaya O.N."/>
        </authorList>
    </citation>
    <scope>NUCLEOTIDE SEQUENCE [LARGE SCALE GENOMIC DNA]</scope>
    <source>
        <strain evidence="1 2">MX2</strain>
    </source>
</reference>
<accession>A0ABT8GZG9</accession>
<proteinExistence type="predicted"/>
<name>A0ABT8GZG9_9ACTN</name>
<evidence type="ECO:0000313" key="1">
    <source>
        <dbReference type="EMBL" id="MDN4505613.1"/>
    </source>
</evidence>
<gene>
    <name evidence="1" type="ORF">QYF62_06060</name>
</gene>
<sequence length="141" mass="14781">MSGEVVVTYSNQSEYVLYCGVVIGNSDYVGEMYQWMTTWSYSEPEPEPPASVVAALAAAMAAGEYTDAAFVVQPGATGPVTYLEDHYPDGLAPNFTDPEAVSTCVQGEAVVEPYAELETTTTGGGGGLFGSLEQLIPSFGS</sequence>
<comment type="caution">
    <text evidence="1">The sequence shown here is derived from an EMBL/GenBank/DDBJ whole genome shotgun (WGS) entry which is preliminary data.</text>
</comment>
<dbReference type="EMBL" id="JAUHTB010000005">
    <property type="protein sequence ID" value="MDN4505613.1"/>
    <property type="molecule type" value="Genomic_DNA"/>
</dbReference>
<dbReference type="Proteomes" id="UP001172702">
    <property type="component" value="Unassembled WGS sequence"/>
</dbReference>
<dbReference type="RefSeq" id="WP_283466850.1">
    <property type="nucleotide sequence ID" value="NZ_JAUHTB010000005.1"/>
</dbReference>
<protein>
    <submittedName>
        <fullName evidence="1">Uncharacterized protein</fullName>
    </submittedName>
</protein>
<keyword evidence="2" id="KW-1185">Reference proteome</keyword>